<accession>A0ACC1BIB1</accession>
<sequence length="611" mass="68514">MEEPQKMVALKKAYADIILNTAKEAAARVMMSERKAVHFEMDLNRTKDEALHLLVRLKQMIDSKTKEAEITSSTKQRKIDELEAQLCEAEDVITDLRSELKWVREKLERVKSNQQPLNGQFTEVDMYCCENVTVEPSLPSILSSGFATVTASDVENPLNQQILDNMSCSGTQQTENLSVSQLENYDNQKSNLASIIVRNKEPELYKNGCTQRIRALERNLLTENLPTLGYVDDQHSLINNELIIDTSDKHEEKHPIPSPKSKNINITKKFPGGEPKKPMKVRTVRRRRTRFGKAKGNLRRSHAGQLMKPCHFSSVPSHCKTYSVNGNIRSLSSVKAGNVSNVKNSTGLDEKMQHKGSFNDDEIICEWKRNVKLQSRDGPSTSFVSPCDQLIKPLETSSAVNRGIVYSFALRGTVKSGEDGSKIAENEAKMKPLPRLDPGLTLIRRGADPVSGSTNFSVSVKAVTKSRHGPDAFDKDKELRNKPALVQPEGDAIENSMVTCSEMSPEMLNESPVLSDSKDAKLSIETNESPSKSDSSKFLKYTFQRKRKKESMNNSDVHTSPEKSIVKRRAAEKQNDALEPQKSSLINESSRDSRRLAQVARQLISLSGRRW</sequence>
<name>A0ACC1BIB1_9ROSI</name>
<evidence type="ECO:0000313" key="1">
    <source>
        <dbReference type="EMBL" id="KAJ0098744.1"/>
    </source>
</evidence>
<gene>
    <name evidence="1" type="ORF">Patl1_22053</name>
</gene>
<keyword evidence="2" id="KW-1185">Reference proteome</keyword>
<organism evidence="1 2">
    <name type="scientific">Pistacia atlantica</name>
    <dbReference type="NCBI Taxonomy" id="434234"/>
    <lineage>
        <taxon>Eukaryota</taxon>
        <taxon>Viridiplantae</taxon>
        <taxon>Streptophyta</taxon>
        <taxon>Embryophyta</taxon>
        <taxon>Tracheophyta</taxon>
        <taxon>Spermatophyta</taxon>
        <taxon>Magnoliopsida</taxon>
        <taxon>eudicotyledons</taxon>
        <taxon>Gunneridae</taxon>
        <taxon>Pentapetalae</taxon>
        <taxon>rosids</taxon>
        <taxon>malvids</taxon>
        <taxon>Sapindales</taxon>
        <taxon>Anacardiaceae</taxon>
        <taxon>Pistacia</taxon>
    </lineage>
</organism>
<reference evidence="2" key="1">
    <citation type="journal article" date="2023" name="G3 (Bethesda)">
        <title>Genome assembly and association tests identify interacting loci associated with vigor, precocity, and sex in interspecific pistachio rootstocks.</title>
        <authorList>
            <person name="Palmer W."/>
            <person name="Jacygrad E."/>
            <person name="Sagayaradj S."/>
            <person name="Cavanaugh K."/>
            <person name="Han R."/>
            <person name="Bertier L."/>
            <person name="Beede B."/>
            <person name="Kafkas S."/>
            <person name="Golino D."/>
            <person name="Preece J."/>
            <person name="Michelmore R."/>
        </authorList>
    </citation>
    <scope>NUCLEOTIDE SEQUENCE [LARGE SCALE GENOMIC DNA]</scope>
</reference>
<comment type="caution">
    <text evidence="1">The sequence shown here is derived from an EMBL/GenBank/DDBJ whole genome shotgun (WGS) entry which is preliminary data.</text>
</comment>
<protein>
    <submittedName>
        <fullName evidence="1">Uncharacterized protein</fullName>
    </submittedName>
</protein>
<proteinExistence type="predicted"/>
<dbReference type="EMBL" id="CM047900">
    <property type="protein sequence ID" value="KAJ0098744.1"/>
    <property type="molecule type" value="Genomic_DNA"/>
</dbReference>
<evidence type="ECO:0000313" key="2">
    <source>
        <dbReference type="Proteomes" id="UP001164250"/>
    </source>
</evidence>
<dbReference type="Proteomes" id="UP001164250">
    <property type="component" value="Chromosome 4"/>
</dbReference>